<accession>A0A918Q0H8</accession>
<dbReference type="Proteomes" id="UP000630936">
    <property type="component" value="Unassembled WGS sequence"/>
</dbReference>
<feature type="region of interest" description="Disordered" evidence="1">
    <location>
        <begin position="185"/>
        <end position="216"/>
    </location>
</feature>
<dbReference type="SUPFAM" id="SSF47781">
    <property type="entry name" value="RuvA domain 2-like"/>
    <property type="match status" value="1"/>
</dbReference>
<dbReference type="EMBL" id="BMWG01000004">
    <property type="protein sequence ID" value="GGZ27557.1"/>
    <property type="molecule type" value="Genomic_DNA"/>
</dbReference>
<evidence type="ECO:0000313" key="4">
    <source>
        <dbReference type="Proteomes" id="UP000630936"/>
    </source>
</evidence>
<feature type="region of interest" description="Disordered" evidence="1">
    <location>
        <begin position="275"/>
        <end position="300"/>
    </location>
</feature>
<evidence type="ECO:0000259" key="2">
    <source>
        <dbReference type="Pfam" id="PF10531"/>
    </source>
</evidence>
<feature type="compositionally biased region" description="Polar residues" evidence="1">
    <location>
        <begin position="1"/>
        <end position="10"/>
    </location>
</feature>
<organism evidence="3 4">
    <name type="scientific">Streptomyces inusitatus</name>
    <dbReference type="NCBI Taxonomy" id="68221"/>
    <lineage>
        <taxon>Bacteria</taxon>
        <taxon>Bacillati</taxon>
        <taxon>Actinomycetota</taxon>
        <taxon>Actinomycetes</taxon>
        <taxon>Kitasatosporales</taxon>
        <taxon>Streptomycetaceae</taxon>
        <taxon>Streptomyces</taxon>
    </lineage>
</organism>
<dbReference type="InterPro" id="IPR051675">
    <property type="entry name" value="Endo/Exo/Phosphatase_dom_1"/>
</dbReference>
<evidence type="ECO:0000313" key="3">
    <source>
        <dbReference type="EMBL" id="GGZ27557.1"/>
    </source>
</evidence>
<reference evidence="3" key="2">
    <citation type="submission" date="2020-09" db="EMBL/GenBank/DDBJ databases">
        <authorList>
            <person name="Sun Q."/>
            <person name="Ohkuma M."/>
        </authorList>
    </citation>
    <scope>NUCLEOTIDE SEQUENCE</scope>
    <source>
        <strain evidence="3">JCM 4988</strain>
    </source>
</reference>
<proteinExistence type="predicted"/>
<feature type="domain" description="Soluble ligand binding" evidence="2">
    <location>
        <begin position="218"/>
        <end position="271"/>
    </location>
</feature>
<dbReference type="GO" id="GO:0015627">
    <property type="term" value="C:type II protein secretion system complex"/>
    <property type="evidence" value="ECO:0007669"/>
    <property type="project" value="TreeGrafter"/>
</dbReference>
<dbReference type="PANTHER" id="PTHR21180:SF32">
    <property type="entry name" value="ENDONUCLEASE_EXONUCLEASE_PHOSPHATASE FAMILY DOMAIN-CONTAINING PROTEIN 1"/>
    <property type="match status" value="1"/>
</dbReference>
<dbReference type="PANTHER" id="PTHR21180">
    <property type="entry name" value="ENDONUCLEASE/EXONUCLEASE/PHOSPHATASE FAMILY DOMAIN-CONTAINING PROTEIN 1"/>
    <property type="match status" value="1"/>
</dbReference>
<gene>
    <name evidence="3" type="ORF">GCM10010387_21220</name>
</gene>
<dbReference type="InterPro" id="IPR010994">
    <property type="entry name" value="RuvA_2-like"/>
</dbReference>
<dbReference type="Pfam" id="PF10531">
    <property type="entry name" value="SLBB"/>
    <property type="match status" value="1"/>
</dbReference>
<dbReference type="Pfam" id="PF12836">
    <property type="entry name" value="HHH_3"/>
    <property type="match status" value="1"/>
</dbReference>
<dbReference type="Gene3D" id="1.10.150.320">
    <property type="entry name" value="Photosystem II 12 kDa extrinsic protein"/>
    <property type="match status" value="1"/>
</dbReference>
<dbReference type="GO" id="GO:0003677">
    <property type="term" value="F:DNA binding"/>
    <property type="evidence" value="ECO:0007669"/>
    <property type="project" value="UniProtKB-KW"/>
</dbReference>
<dbReference type="Gene3D" id="3.10.560.10">
    <property type="entry name" value="Outer membrane lipoprotein wza domain like"/>
    <property type="match status" value="1"/>
</dbReference>
<dbReference type="GO" id="GO:0015628">
    <property type="term" value="P:protein secretion by the type II secretion system"/>
    <property type="evidence" value="ECO:0007669"/>
    <property type="project" value="TreeGrafter"/>
</dbReference>
<comment type="caution">
    <text evidence="3">The sequence shown here is derived from an EMBL/GenBank/DDBJ whole genome shotgun (WGS) entry which is preliminary data.</text>
</comment>
<feature type="compositionally biased region" description="Low complexity" evidence="1">
    <location>
        <begin position="285"/>
        <end position="296"/>
    </location>
</feature>
<name>A0A918Q0H8_9ACTN</name>
<feature type="region of interest" description="Disordered" evidence="1">
    <location>
        <begin position="1"/>
        <end position="138"/>
    </location>
</feature>
<protein>
    <submittedName>
        <fullName evidence="3">DNA-binding protein</fullName>
    </submittedName>
</protein>
<sequence>MTEFSTTPLFSTGIRPARRVPSRDPTVLFMAPRSRSATSGPGRAPASDSRARVRRGAAPGPGRTARGPARALSRVRGGRIAAGPPRPWGSASLAGGTGSRADNATGTDPRPRVDAEAPTGPAPEPKAASTAGGRWRPGPALRERLPLWIQLHCGLRPRTLAALSVLLVAAVLLALQHFWAGRPQSVRAPEQVRPGVSASPPPGRATPTAGTGGPGRVVVDVGGEVRRPGVLRLPAGSRVADALRAAGGVTPGADLTGLNRARVLIDGEQVVVGAPPAQTAPPAPGTGTAAPGTAPGPLSPLSLNTATADQLDALPGVGPVLARHIIDYRTRQGGFRSVDQLREVEGIGDRRFTDLQPLVRP</sequence>
<keyword evidence="3" id="KW-0238">DNA-binding</keyword>
<keyword evidence="4" id="KW-1185">Reference proteome</keyword>
<evidence type="ECO:0000256" key="1">
    <source>
        <dbReference type="SAM" id="MobiDB-lite"/>
    </source>
</evidence>
<reference evidence="3" key="1">
    <citation type="journal article" date="2014" name="Int. J. Syst. Evol. Microbiol.">
        <title>Complete genome sequence of Corynebacterium casei LMG S-19264T (=DSM 44701T), isolated from a smear-ripened cheese.</title>
        <authorList>
            <consortium name="US DOE Joint Genome Institute (JGI-PGF)"/>
            <person name="Walter F."/>
            <person name="Albersmeier A."/>
            <person name="Kalinowski J."/>
            <person name="Ruckert C."/>
        </authorList>
    </citation>
    <scope>NUCLEOTIDE SEQUENCE</scope>
    <source>
        <strain evidence="3">JCM 4988</strain>
    </source>
</reference>
<dbReference type="AlphaFoldDB" id="A0A918Q0H8"/>
<dbReference type="InterPro" id="IPR019554">
    <property type="entry name" value="Soluble_ligand-bd"/>
</dbReference>
<feature type="compositionally biased region" description="Low complexity" evidence="1">
    <location>
        <begin position="56"/>
        <end position="71"/>
    </location>
</feature>